<dbReference type="PATRIC" id="fig|1305737.6.peg.2723"/>
<proteinExistence type="predicted"/>
<gene>
    <name evidence="2" type="ORF">HLUCCX10_10505</name>
</gene>
<feature type="transmembrane region" description="Helical" evidence="1">
    <location>
        <begin position="91"/>
        <end position="112"/>
    </location>
</feature>
<dbReference type="InterPro" id="IPR021279">
    <property type="entry name" value="DUF2721"/>
</dbReference>
<sequence>MELQLSTPALLFSAITLLMLAFTNRFLAIASLIRGLHKKFKDNPDEQLVVEQLHNLRRRLSLIKNMQLFGIFSFLLCVICMFFLFKGYTTAANWVFVGSMGSLLIALALSLIEIQISTKALNLELSDMEDVFAKRTSTLDTFFRKENKKE</sequence>
<accession>A0A0P7XFG9</accession>
<keyword evidence="1" id="KW-0812">Transmembrane</keyword>
<keyword evidence="1" id="KW-0472">Membrane</keyword>
<feature type="transmembrane region" description="Helical" evidence="1">
    <location>
        <begin position="66"/>
        <end position="85"/>
    </location>
</feature>
<dbReference type="STRING" id="1305737.GCA_000526355_00149"/>
<feature type="transmembrane region" description="Helical" evidence="1">
    <location>
        <begin position="12"/>
        <end position="33"/>
    </location>
</feature>
<dbReference type="EMBL" id="LJXT01000063">
    <property type="protein sequence ID" value="KPQ14497.1"/>
    <property type="molecule type" value="Genomic_DNA"/>
</dbReference>
<name>A0A0P7XFG9_9BACT</name>
<keyword evidence="1" id="KW-1133">Transmembrane helix</keyword>
<evidence type="ECO:0000313" key="2">
    <source>
        <dbReference type="EMBL" id="KPQ14497.1"/>
    </source>
</evidence>
<protein>
    <recommendedName>
        <fullName evidence="4">DUF2721 domain-containing protein</fullName>
    </recommendedName>
</protein>
<dbReference type="Proteomes" id="UP000050421">
    <property type="component" value="Unassembled WGS sequence"/>
</dbReference>
<dbReference type="OrthoDB" id="9813525at2"/>
<evidence type="ECO:0000313" key="3">
    <source>
        <dbReference type="Proteomes" id="UP000050421"/>
    </source>
</evidence>
<dbReference type="AlphaFoldDB" id="A0A0P7XFG9"/>
<dbReference type="eggNOG" id="ENOG5032RP9">
    <property type="taxonomic scope" value="Bacteria"/>
</dbReference>
<dbReference type="Pfam" id="PF11026">
    <property type="entry name" value="DUF2721"/>
    <property type="match status" value="1"/>
</dbReference>
<evidence type="ECO:0008006" key="4">
    <source>
        <dbReference type="Google" id="ProtNLM"/>
    </source>
</evidence>
<reference evidence="2 3" key="1">
    <citation type="submission" date="2015-09" db="EMBL/GenBank/DDBJ databases">
        <title>Identification and resolution of microdiversity through metagenomic sequencing of parallel consortia.</title>
        <authorList>
            <person name="Nelson W.C."/>
            <person name="Romine M.F."/>
            <person name="Lindemann S.R."/>
        </authorList>
    </citation>
    <scope>NUCLEOTIDE SEQUENCE [LARGE SCALE GENOMIC DNA]</scope>
    <source>
        <strain evidence="2">HL-49</strain>
    </source>
</reference>
<evidence type="ECO:0000256" key="1">
    <source>
        <dbReference type="SAM" id="Phobius"/>
    </source>
</evidence>
<organism evidence="2 3">
    <name type="scientific">Algoriphagus marincola HL-49</name>
    <dbReference type="NCBI Taxonomy" id="1305737"/>
    <lineage>
        <taxon>Bacteria</taxon>
        <taxon>Pseudomonadati</taxon>
        <taxon>Bacteroidota</taxon>
        <taxon>Cytophagia</taxon>
        <taxon>Cytophagales</taxon>
        <taxon>Cyclobacteriaceae</taxon>
        <taxon>Algoriphagus</taxon>
    </lineage>
</organism>
<comment type="caution">
    <text evidence="2">The sequence shown here is derived from an EMBL/GenBank/DDBJ whole genome shotgun (WGS) entry which is preliminary data.</text>
</comment>